<proteinExistence type="predicted"/>
<keyword evidence="1" id="KW-0472">Membrane</keyword>
<reference evidence="2" key="1">
    <citation type="journal article" date="2015" name="BMC Genomics">
        <title>Comparative genomics of Fructobacillus spp. and Leuconostoc spp. reveals niche-specific evolution of Fructobacillus spp.</title>
        <authorList>
            <person name="Endo A."/>
            <person name="Tanizawa Y."/>
            <person name="Tanaka N."/>
            <person name="Maeno S."/>
            <person name="Kumar H."/>
            <person name="Shiwa Y."/>
            <person name="Okada S."/>
            <person name="Yoshikawa H."/>
            <person name="Dicks L."/>
            <person name="Nakagawa J."/>
            <person name="Arita M."/>
        </authorList>
    </citation>
    <scope>NUCLEOTIDE SEQUENCE [LARGE SCALE GENOMIC DNA]</scope>
    <source>
        <strain evidence="2">F214-1</strain>
    </source>
</reference>
<keyword evidence="1" id="KW-0812">Transmembrane</keyword>
<dbReference type="RefSeq" id="WP_158531889.1">
    <property type="nucleotide sequence ID" value="NZ_DF968091.1"/>
</dbReference>
<evidence type="ECO:0000313" key="2">
    <source>
        <dbReference type="EMBL" id="GAP04975.1"/>
    </source>
</evidence>
<dbReference type="EMBL" id="DF968091">
    <property type="protein sequence ID" value="GAP04975.1"/>
    <property type="molecule type" value="Genomic_DNA"/>
</dbReference>
<name>A0A3F3H1Y5_9LACO</name>
<organism evidence="2">
    <name type="scientific">Fructobacillus tropaeoli</name>
    <dbReference type="NCBI Taxonomy" id="709323"/>
    <lineage>
        <taxon>Bacteria</taxon>
        <taxon>Bacillati</taxon>
        <taxon>Bacillota</taxon>
        <taxon>Bacilli</taxon>
        <taxon>Lactobacillales</taxon>
        <taxon>Lactobacillaceae</taxon>
        <taxon>Fructobacillus</taxon>
    </lineage>
</organism>
<dbReference type="Proteomes" id="UP000064514">
    <property type="component" value="Unassembled WGS sequence"/>
</dbReference>
<dbReference type="AlphaFoldDB" id="A0A3F3H1Y5"/>
<dbReference type="InterPro" id="IPR031616">
    <property type="entry name" value="BsrE-like"/>
</dbReference>
<gene>
    <name evidence="2" type="ORF">FTRO_0140200</name>
</gene>
<keyword evidence="1" id="KW-1133">Transmembrane helix</keyword>
<feature type="transmembrane region" description="Helical" evidence="1">
    <location>
        <begin position="6"/>
        <end position="25"/>
    </location>
</feature>
<evidence type="ECO:0000256" key="1">
    <source>
        <dbReference type="SAM" id="Phobius"/>
    </source>
</evidence>
<accession>A0A3F3H1Y5</accession>
<dbReference type="Pfam" id="PF16935">
    <property type="entry name" value="Hol_Tox"/>
    <property type="match status" value="1"/>
</dbReference>
<sequence>MFAKDAITLLLAFGMLILMFIGIVIDPIKLSQKNDDFDFDELMVI</sequence>
<protein>
    <submittedName>
        <fullName evidence="2">Uncharacterized protein</fullName>
    </submittedName>
</protein>